<dbReference type="HOGENOM" id="CLU_000604_57_1_1"/>
<sequence length="1018" mass="108455">MLLFHLLLLLLLVPALSQSCEQYALPQTSTTCLCPPGFSGPTCSFPSCGGNLFQGSTRASAQPAQGQQYSNLTSSGCTCQSGWGGEGCNVCLSAGACQSGFWASNFNTTVGQSTPDLSGVSPDQTGNQTITCSADSRVYTSAEMSCDVNNPTLQSLFPLQSSLTILRVLNPSLSLYPNVSSLPVPNATIFAQLWYAGVEQFFCTASSCSQTLDTNGPGSTDWMCNDLECHCRAGTDFCGATAAMNLTGTIDQLGGTLEIACDAVTSSTGAGCTFKQTTLDQLFGANGLSLQNCIFGECVRQGVIDNALVNSNGTSTTTASSSGLSGGVIAGLAVVGGIVLAAILLLLWGLWDQRQARKGAAAGAEAALATEKPPGGIGLQFTDLTYIVPLRSRLSMFLRGRRAAREDATSEDNELPDGSGKWILRNVSGRVEPGQMVAILGPSGAGKTTVVELLAGKRKTGRSSGSITFFSGADGHPLERIPRVGFVDQADILPSQLTVRETLLFAARLRLPETMPDASKQARVFEVLDQLGLSHVAETRIGSGERRGVSGGEMRRVSIGCELVARPAVLILDEPTSGLDSVSAQKVASVLHDLCHDPHNPTIVIASIHQPSSKLYRTFDKVMLLSEGKSLYYGEGGNAAAEYFAGKGLPCAQGYNVADHLLDIASAPPPSLMDAPPAQAPANASTESNGLRHTPSEEGEKSLPADHPLAFAHNRADEIPPPGAGIDRGNLRTSGRYAATFLTQLEVLSGREWKNLCRDWSLFFAHLAVSIVLGVFTGGLYFKTGITIAGFQSRIGCLFFLGSLLSFTALSALHNLSVIRPLFLRERAGGYYSPTAWLLSRVIWDVIPLRIIPTIAVSTITYWMTGLSPTPANFFKFLLILILYALVLTLFNFFYAAIFSNGGIAILLSALFNLAQMTFAGFFVHLDSIPPVLRWLQWLCPLKYTLEALSVNEVNSGLMIQDTLSGVPVDVSAQLIMNLLFGFGDSNYYRDVLVLFAFIIGFGIATITAVWFGLRETR</sequence>
<dbReference type="InterPro" id="IPR043926">
    <property type="entry name" value="ABCG_dom"/>
</dbReference>
<feature type="signal peptide" evidence="10">
    <location>
        <begin position="1"/>
        <end position="17"/>
    </location>
</feature>
<name>M5GGN3_DACPD</name>
<dbReference type="PANTHER" id="PTHR48041:SF139">
    <property type="entry name" value="PROTEIN SCARLET"/>
    <property type="match status" value="1"/>
</dbReference>
<keyword evidence="13" id="KW-1185">Reference proteome</keyword>
<dbReference type="EMBL" id="JH795856">
    <property type="protein sequence ID" value="EJU05788.1"/>
    <property type="molecule type" value="Genomic_DNA"/>
</dbReference>
<feature type="transmembrane region" description="Helical" evidence="9">
    <location>
        <begin position="760"/>
        <end position="781"/>
    </location>
</feature>
<organism evidence="12 13">
    <name type="scientific">Dacryopinax primogenitus (strain DJM 731)</name>
    <name type="common">Brown rot fungus</name>
    <dbReference type="NCBI Taxonomy" id="1858805"/>
    <lineage>
        <taxon>Eukaryota</taxon>
        <taxon>Fungi</taxon>
        <taxon>Dikarya</taxon>
        <taxon>Basidiomycota</taxon>
        <taxon>Agaricomycotina</taxon>
        <taxon>Dacrymycetes</taxon>
        <taxon>Dacrymycetales</taxon>
        <taxon>Dacrymycetaceae</taxon>
        <taxon>Dacryopinax</taxon>
    </lineage>
</organism>
<dbReference type="RefSeq" id="XP_040632682.1">
    <property type="nucleotide sequence ID" value="XM_040771828.1"/>
</dbReference>
<evidence type="ECO:0000256" key="9">
    <source>
        <dbReference type="SAM" id="Phobius"/>
    </source>
</evidence>
<keyword evidence="5" id="KW-0067">ATP-binding</keyword>
<evidence type="ECO:0000256" key="5">
    <source>
        <dbReference type="ARBA" id="ARBA00022840"/>
    </source>
</evidence>
<dbReference type="GO" id="GO:0005524">
    <property type="term" value="F:ATP binding"/>
    <property type="evidence" value="ECO:0007669"/>
    <property type="project" value="UniProtKB-KW"/>
</dbReference>
<comment type="subcellular location">
    <subcellularLocation>
        <location evidence="1">Membrane</location>
        <topology evidence="1">Multi-pass membrane protein</topology>
    </subcellularLocation>
</comment>
<dbReference type="PROSITE" id="PS00022">
    <property type="entry name" value="EGF_1"/>
    <property type="match status" value="1"/>
</dbReference>
<dbReference type="Proteomes" id="UP000030653">
    <property type="component" value="Unassembled WGS sequence"/>
</dbReference>
<evidence type="ECO:0000256" key="8">
    <source>
        <dbReference type="SAM" id="MobiDB-lite"/>
    </source>
</evidence>
<evidence type="ECO:0000256" key="2">
    <source>
        <dbReference type="ARBA" id="ARBA00022448"/>
    </source>
</evidence>
<evidence type="ECO:0000256" key="10">
    <source>
        <dbReference type="SAM" id="SignalP"/>
    </source>
</evidence>
<dbReference type="Gene3D" id="3.40.50.300">
    <property type="entry name" value="P-loop containing nucleotide triphosphate hydrolases"/>
    <property type="match status" value="1"/>
</dbReference>
<dbReference type="GO" id="GO:0016887">
    <property type="term" value="F:ATP hydrolysis activity"/>
    <property type="evidence" value="ECO:0007669"/>
    <property type="project" value="InterPro"/>
</dbReference>
<dbReference type="GeneID" id="63686890"/>
<dbReference type="InterPro" id="IPR027417">
    <property type="entry name" value="P-loop_NTPase"/>
</dbReference>
<dbReference type="STRING" id="1858805.M5GGN3"/>
<dbReference type="Pfam" id="PF00005">
    <property type="entry name" value="ABC_tran"/>
    <property type="match status" value="1"/>
</dbReference>
<protein>
    <recommendedName>
        <fullName evidence="11">ABC transporter domain-containing protein</fullName>
    </recommendedName>
</protein>
<dbReference type="GO" id="GO:0140359">
    <property type="term" value="F:ABC-type transporter activity"/>
    <property type="evidence" value="ECO:0007669"/>
    <property type="project" value="InterPro"/>
</dbReference>
<feature type="transmembrane region" description="Helical" evidence="9">
    <location>
        <begin position="877"/>
        <end position="898"/>
    </location>
</feature>
<feature type="compositionally biased region" description="Polar residues" evidence="8">
    <location>
        <begin position="682"/>
        <end position="691"/>
    </location>
</feature>
<keyword evidence="6 9" id="KW-1133">Transmembrane helix</keyword>
<feature type="region of interest" description="Disordered" evidence="8">
    <location>
        <begin position="668"/>
        <end position="702"/>
    </location>
</feature>
<dbReference type="InterPro" id="IPR000742">
    <property type="entry name" value="EGF"/>
</dbReference>
<dbReference type="Pfam" id="PF19055">
    <property type="entry name" value="ABC2_membrane_7"/>
    <property type="match status" value="1"/>
</dbReference>
<feature type="domain" description="ABC transporter" evidence="11">
    <location>
        <begin position="398"/>
        <end position="652"/>
    </location>
</feature>
<dbReference type="SUPFAM" id="SSF52540">
    <property type="entry name" value="P-loop containing nucleoside triphosphate hydrolases"/>
    <property type="match status" value="1"/>
</dbReference>
<reference evidence="12 13" key="1">
    <citation type="journal article" date="2012" name="Science">
        <title>The Paleozoic origin of enzymatic lignin decomposition reconstructed from 31 fungal genomes.</title>
        <authorList>
            <person name="Floudas D."/>
            <person name="Binder M."/>
            <person name="Riley R."/>
            <person name="Barry K."/>
            <person name="Blanchette R.A."/>
            <person name="Henrissat B."/>
            <person name="Martinez A.T."/>
            <person name="Otillar R."/>
            <person name="Spatafora J.W."/>
            <person name="Yadav J.S."/>
            <person name="Aerts A."/>
            <person name="Benoit I."/>
            <person name="Boyd A."/>
            <person name="Carlson A."/>
            <person name="Copeland A."/>
            <person name="Coutinho P.M."/>
            <person name="de Vries R.P."/>
            <person name="Ferreira P."/>
            <person name="Findley K."/>
            <person name="Foster B."/>
            <person name="Gaskell J."/>
            <person name="Glotzer D."/>
            <person name="Gorecki P."/>
            <person name="Heitman J."/>
            <person name="Hesse C."/>
            <person name="Hori C."/>
            <person name="Igarashi K."/>
            <person name="Jurgens J.A."/>
            <person name="Kallen N."/>
            <person name="Kersten P."/>
            <person name="Kohler A."/>
            <person name="Kuees U."/>
            <person name="Kumar T.K.A."/>
            <person name="Kuo A."/>
            <person name="LaButti K."/>
            <person name="Larrondo L.F."/>
            <person name="Lindquist E."/>
            <person name="Ling A."/>
            <person name="Lombard V."/>
            <person name="Lucas S."/>
            <person name="Lundell T."/>
            <person name="Martin R."/>
            <person name="McLaughlin D.J."/>
            <person name="Morgenstern I."/>
            <person name="Morin E."/>
            <person name="Murat C."/>
            <person name="Nagy L.G."/>
            <person name="Nolan M."/>
            <person name="Ohm R.A."/>
            <person name="Patyshakuliyeva A."/>
            <person name="Rokas A."/>
            <person name="Ruiz-Duenas F.J."/>
            <person name="Sabat G."/>
            <person name="Salamov A."/>
            <person name="Samejima M."/>
            <person name="Schmutz J."/>
            <person name="Slot J.C."/>
            <person name="St John F."/>
            <person name="Stenlid J."/>
            <person name="Sun H."/>
            <person name="Sun S."/>
            <person name="Syed K."/>
            <person name="Tsang A."/>
            <person name="Wiebenga A."/>
            <person name="Young D."/>
            <person name="Pisabarro A."/>
            <person name="Eastwood D.C."/>
            <person name="Martin F."/>
            <person name="Cullen D."/>
            <person name="Grigoriev I.V."/>
            <person name="Hibbett D.S."/>
        </authorList>
    </citation>
    <scope>NUCLEOTIDE SEQUENCE [LARGE SCALE GENOMIC DNA]</scope>
    <source>
        <strain evidence="12 13">DJM-731 SS1</strain>
    </source>
</reference>
<feature type="chain" id="PRO_5004067837" description="ABC transporter domain-containing protein" evidence="10">
    <location>
        <begin position="18"/>
        <end position="1018"/>
    </location>
</feature>
<dbReference type="OrthoDB" id="66620at2759"/>
<feature type="transmembrane region" description="Helical" evidence="9">
    <location>
        <begin position="793"/>
        <end position="813"/>
    </location>
</feature>
<keyword evidence="2" id="KW-0813">Transport</keyword>
<dbReference type="AlphaFoldDB" id="M5GGN3"/>
<feature type="transmembrane region" description="Helical" evidence="9">
    <location>
        <begin position="905"/>
        <end position="926"/>
    </location>
</feature>
<dbReference type="PROSITE" id="PS50893">
    <property type="entry name" value="ABC_TRANSPORTER_2"/>
    <property type="match status" value="1"/>
</dbReference>
<dbReference type="PROSITE" id="PS01186">
    <property type="entry name" value="EGF_2"/>
    <property type="match status" value="1"/>
</dbReference>
<dbReference type="OMA" id="EQFYCTA"/>
<gene>
    <name evidence="12" type="ORF">DACRYDRAFT_20168</name>
</gene>
<dbReference type="PROSITE" id="PS00211">
    <property type="entry name" value="ABC_TRANSPORTER_1"/>
    <property type="match status" value="1"/>
</dbReference>
<keyword evidence="7 9" id="KW-0472">Membrane</keyword>
<dbReference type="SMART" id="SM00382">
    <property type="entry name" value="AAA"/>
    <property type="match status" value="1"/>
</dbReference>
<evidence type="ECO:0000313" key="13">
    <source>
        <dbReference type="Proteomes" id="UP000030653"/>
    </source>
</evidence>
<evidence type="ECO:0000256" key="7">
    <source>
        <dbReference type="ARBA" id="ARBA00023136"/>
    </source>
</evidence>
<evidence type="ECO:0000256" key="6">
    <source>
        <dbReference type="ARBA" id="ARBA00022989"/>
    </source>
</evidence>
<dbReference type="PANTHER" id="PTHR48041">
    <property type="entry name" value="ABC TRANSPORTER G FAMILY MEMBER 28"/>
    <property type="match status" value="1"/>
</dbReference>
<dbReference type="InterPro" id="IPR003593">
    <property type="entry name" value="AAA+_ATPase"/>
</dbReference>
<dbReference type="InterPro" id="IPR050352">
    <property type="entry name" value="ABCG_transporters"/>
</dbReference>
<evidence type="ECO:0000259" key="11">
    <source>
        <dbReference type="PROSITE" id="PS50893"/>
    </source>
</evidence>
<evidence type="ECO:0000313" key="12">
    <source>
        <dbReference type="EMBL" id="EJU05788.1"/>
    </source>
</evidence>
<evidence type="ECO:0000256" key="3">
    <source>
        <dbReference type="ARBA" id="ARBA00022692"/>
    </source>
</evidence>
<dbReference type="InterPro" id="IPR013525">
    <property type="entry name" value="ABC2_TM"/>
</dbReference>
<evidence type="ECO:0000256" key="1">
    <source>
        <dbReference type="ARBA" id="ARBA00004141"/>
    </source>
</evidence>
<evidence type="ECO:0000256" key="4">
    <source>
        <dbReference type="ARBA" id="ARBA00022741"/>
    </source>
</evidence>
<keyword evidence="3 9" id="KW-0812">Transmembrane</keyword>
<keyword evidence="4" id="KW-0547">Nucleotide-binding</keyword>
<dbReference type="Pfam" id="PF01061">
    <property type="entry name" value="ABC2_membrane"/>
    <property type="match status" value="1"/>
</dbReference>
<feature type="transmembrane region" description="Helical" evidence="9">
    <location>
        <begin position="847"/>
        <end position="865"/>
    </location>
</feature>
<dbReference type="InterPro" id="IPR017871">
    <property type="entry name" value="ABC_transporter-like_CS"/>
</dbReference>
<feature type="transmembrane region" description="Helical" evidence="9">
    <location>
        <begin position="992"/>
        <end position="1014"/>
    </location>
</feature>
<proteinExistence type="predicted"/>
<dbReference type="GO" id="GO:0016020">
    <property type="term" value="C:membrane"/>
    <property type="evidence" value="ECO:0007669"/>
    <property type="project" value="UniProtKB-SubCell"/>
</dbReference>
<dbReference type="InterPro" id="IPR003439">
    <property type="entry name" value="ABC_transporter-like_ATP-bd"/>
</dbReference>
<feature type="transmembrane region" description="Helical" evidence="9">
    <location>
        <begin position="324"/>
        <end position="348"/>
    </location>
</feature>
<accession>M5GGN3</accession>
<keyword evidence="10" id="KW-0732">Signal</keyword>